<evidence type="ECO:0000313" key="1">
    <source>
        <dbReference type="EMBL" id="GGN27811.1"/>
    </source>
</evidence>
<accession>A0ABQ2IUC9</accession>
<dbReference type="Pfam" id="PF07591">
    <property type="entry name" value="PT-HINT"/>
    <property type="match status" value="1"/>
</dbReference>
<organism evidence="1 2">
    <name type="scientific">Deinococcus daejeonensis</name>
    <dbReference type="NCBI Taxonomy" id="1007098"/>
    <lineage>
        <taxon>Bacteria</taxon>
        <taxon>Thermotogati</taxon>
        <taxon>Deinococcota</taxon>
        <taxon>Deinococci</taxon>
        <taxon>Deinococcales</taxon>
        <taxon>Deinococcaceae</taxon>
        <taxon>Deinococcus</taxon>
    </lineage>
</organism>
<proteinExistence type="predicted"/>
<name>A0ABQ2IUC9_9DEIO</name>
<reference evidence="2" key="1">
    <citation type="journal article" date="2019" name="Int. J. Syst. Evol. Microbiol.">
        <title>The Global Catalogue of Microorganisms (GCM) 10K type strain sequencing project: providing services to taxonomists for standard genome sequencing and annotation.</title>
        <authorList>
            <consortium name="The Broad Institute Genomics Platform"/>
            <consortium name="The Broad Institute Genome Sequencing Center for Infectious Disease"/>
            <person name="Wu L."/>
            <person name="Ma J."/>
        </authorList>
    </citation>
    <scope>NUCLEOTIDE SEQUENCE [LARGE SCALE GENOMIC DNA]</scope>
    <source>
        <strain evidence="2">JCM 16918</strain>
    </source>
</reference>
<evidence type="ECO:0008006" key="3">
    <source>
        <dbReference type="Google" id="ProtNLM"/>
    </source>
</evidence>
<dbReference type="RefSeq" id="WP_229781867.1">
    <property type="nucleotide sequence ID" value="NZ_BMOR01000001.1"/>
</dbReference>
<protein>
    <recommendedName>
        <fullName evidence="3">Intein C-terminal splicing domain-containing protein</fullName>
    </recommendedName>
</protein>
<dbReference type="Gene3D" id="2.170.16.10">
    <property type="entry name" value="Hedgehog/Intein (Hint) domain"/>
    <property type="match status" value="1"/>
</dbReference>
<keyword evidence="2" id="KW-1185">Reference proteome</keyword>
<dbReference type="Proteomes" id="UP000645517">
    <property type="component" value="Unassembled WGS sequence"/>
</dbReference>
<dbReference type="InterPro" id="IPR036844">
    <property type="entry name" value="Hint_dom_sf"/>
</dbReference>
<comment type="caution">
    <text evidence="1">The sequence shown here is derived from an EMBL/GenBank/DDBJ whole genome shotgun (WGS) entry which is preliminary data.</text>
</comment>
<sequence>MDAQPRPAPEDHGDLSKNWVGAGHLKIGEKIKQADGTTGLVANVTTVQQTREMFNLNVSEAHTFFAGRDGWLVHNAGNGPTYYRGGVPDLTPKIDRGELKIKNRIVQPTRGVSLNADPRKVSKFGGGAFPVSSIPDELEIVQQGRDPGHYEIRLKKAMPLDQFQNLLKKVQWGNSCGP</sequence>
<dbReference type="SUPFAM" id="SSF51294">
    <property type="entry name" value="Hedgehog/intein (Hint) domain"/>
    <property type="match status" value="1"/>
</dbReference>
<evidence type="ECO:0000313" key="2">
    <source>
        <dbReference type="Proteomes" id="UP000645517"/>
    </source>
</evidence>
<dbReference type="EMBL" id="BMOR01000001">
    <property type="protein sequence ID" value="GGN27811.1"/>
    <property type="molecule type" value="Genomic_DNA"/>
</dbReference>
<gene>
    <name evidence="1" type="ORF">GCM10010842_01000</name>
</gene>